<dbReference type="InterPro" id="IPR036582">
    <property type="entry name" value="Mao_N_sf"/>
</dbReference>
<dbReference type="GO" id="GO:0009253">
    <property type="term" value="P:peptidoglycan catabolic process"/>
    <property type="evidence" value="ECO:0007669"/>
    <property type="project" value="InterPro"/>
</dbReference>
<dbReference type="Pfam" id="PF07833">
    <property type="entry name" value="Cu_amine_oxidN1"/>
    <property type="match status" value="1"/>
</dbReference>
<protein>
    <recommendedName>
        <fullName evidence="3">MurNAc-LAA domain-containing protein</fullName>
    </recommendedName>
</protein>
<dbReference type="GO" id="GO:0008745">
    <property type="term" value="F:N-acetylmuramoyl-L-alanine amidase activity"/>
    <property type="evidence" value="ECO:0007669"/>
    <property type="project" value="InterPro"/>
</dbReference>
<evidence type="ECO:0000313" key="4">
    <source>
        <dbReference type="EMBL" id="GFR36940.1"/>
    </source>
</evidence>
<evidence type="ECO:0000256" key="2">
    <source>
        <dbReference type="SAM" id="MobiDB-lite"/>
    </source>
</evidence>
<reference evidence="4" key="2">
    <citation type="journal article" date="2021" name="Data Brief">
        <title>Draft genome sequence data of the facultative, thermophilic, xylanolytic bacterium Paenibacillus sp. strain DA-C8.</title>
        <authorList>
            <person name="Chhe C."/>
            <person name="Uke A."/>
            <person name="Baramee S."/>
            <person name="Ungkulpasvich U."/>
            <person name="Tachaapaikoon C."/>
            <person name="Pason P."/>
            <person name="Waeonukul R."/>
            <person name="Ratanakhanokchai K."/>
            <person name="Kosugi A."/>
        </authorList>
    </citation>
    <scope>NUCLEOTIDE SEQUENCE</scope>
    <source>
        <strain evidence="4">DA-C8</strain>
    </source>
</reference>
<organism evidence="4 5">
    <name type="scientific">Insulibacter thermoxylanivorax</name>
    <dbReference type="NCBI Taxonomy" id="2749268"/>
    <lineage>
        <taxon>Bacteria</taxon>
        <taxon>Bacillati</taxon>
        <taxon>Bacillota</taxon>
        <taxon>Bacilli</taxon>
        <taxon>Bacillales</taxon>
        <taxon>Paenibacillaceae</taxon>
        <taxon>Insulibacter</taxon>
    </lineage>
</organism>
<dbReference type="AlphaFoldDB" id="A0A916QA13"/>
<dbReference type="EMBL" id="BMAQ01000001">
    <property type="protein sequence ID" value="GFR36940.1"/>
    <property type="molecule type" value="Genomic_DNA"/>
</dbReference>
<accession>A0A916QA13</accession>
<name>A0A916QA13_9BACL</name>
<dbReference type="Gene3D" id="2.60.40.3500">
    <property type="match status" value="1"/>
</dbReference>
<feature type="region of interest" description="Disordered" evidence="2">
    <location>
        <begin position="157"/>
        <end position="193"/>
    </location>
</feature>
<gene>
    <name evidence="4" type="ORF">PRECH8_02360</name>
</gene>
<dbReference type="InterPro" id="IPR012854">
    <property type="entry name" value="Cu_amine_oxidase-like_N"/>
</dbReference>
<evidence type="ECO:0000313" key="5">
    <source>
        <dbReference type="Proteomes" id="UP000654993"/>
    </source>
</evidence>
<evidence type="ECO:0000256" key="1">
    <source>
        <dbReference type="ARBA" id="ARBA00022801"/>
    </source>
</evidence>
<evidence type="ECO:0000259" key="3">
    <source>
        <dbReference type="SMART" id="SM00646"/>
    </source>
</evidence>
<dbReference type="SUPFAM" id="SSF53187">
    <property type="entry name" value="Zn-dependent exopeptidases"/>
    <property type="match status" value="1"/>
</dbReference>
<sequence length="486" mass="54025">MEEKTGWIMKRFPLRLNILAAVVLVLLLLPAAVHAMDAQVRIYVDGELIEAEDGAVLIDDHPYISEHVIQQHLGALTVWDSENRTLAIERDTYKARFVLYESYAVWDGEAVRLDAAPIVLSNRIYLPAEAVGKSLGIKVTWDIVNYGLQFYLPQGSGSGWEEDSEPADLPATEEEEIPAPSDSGRDVSKAGGSSSGAAVIHSIEMSGDQIIITADKELEANIFTLTDPYRIVIDLPESKIGSLLNGEPSQLSGQIAATHPHIQRIRYSVFNDEPVAVRIVIDLAQPVQYAAVKQGDARKVVLNIRSQSYQVVLDAGHGGKDPGAIAYSGRYEKDFTLPLTLKIYDLLLAEPFIQPVLTRSDDTFVELDQRAQLANDLEADLFISIHGNTYIPSVHGTETYYYDPSSKRFADIIHRHVVDASGFRDRDVRKQEYKVLRLAQMPAVLVEIGYLSNKDQEAVMYDEAFQDKIAQAIVDAIKEYLDLEQS</sequence>
<dbReference type="Pfam" id="PF11741">
    <property type="entry name" value="AMIN"/>
    <property type="match status" value="1"/>
</dbReference>
<proteinExistence type="predicted"/>
<dbReference type="SUPFAM" id="SSF55383">
    <property type="entry name" value="Copper amine oxidase, domain N"/>
    <property type="match status" value="1"/>
</dbReference>
<dbReference type="PANTHER" id="PTHR30404">
    <property type="entry name" value="N-ACETYLMURAMOYL-L-ALANINE AMIDASE"/>
    <property type="match status" value="1"/>
</dbReference>
<feature type="compositionally biased region" description="Acidic residues" evidence="2">
    <location>
        <begin position="160"/>
        <end position="177"/>
    </location>
</feature>
<dbReference type="Proteomes" id="UP000654993">
    <property type="component" value="Unassembled WGS sequence"/>
</dbReference>
<dbReference type="InterPro" id="IPR050695">
    <property type="entry name" value="N-acetylmuramoyl_amidase_3"/>
</dbReference>
<dbReference type="CDD" id="cd02696">
    <property type="entry name" value="MurNAc-LAA"/>
    <property type="match status" value="1"/>
</dbReference>
<reference evidence="4" key="1">
    <citation type="submission" date="2020-08" db="EMBL/GenBank/DDBJ databases">
        <authorList>
            <person name="Uke A."/>
            <person name="Chhe C."/>
            <person name="Baramee S."/>
            <person name="Kosugi A."/>
        </authorList>
    </citation>
    <scope>NUCLEOTIDE SEQUENCE</scope>
    <source>
        <strain evidence="4">DA-C8</strain>
    </source>
</reference>
<keyword evidence="5" id="KW-1185">Reference proteome</keyword>
<dbReference type="GO" id="GO:0030288">
    <property type="term" value="C:outer membrane-bounded periplasmic space"/>
    <property type="evidence" value="ECO:0007669"/>
    <property type="project" value="TreeGrafter"/>
</dbReference>
<keyword evidence="1" id="KW-0378">Hydrolase</keyword>
<dbReference type="Gene3D" id="3.30.457.10">
    <property type="entry name" value="Copper amine oxidase-like, N-terminal domain"/>
    <property type="match status" value="1"/>
</dbReference>
<dbReference type="Gene3D" id="3.40.630.40">
    <property type="entry name" value="Zn-dependent exopeptidases"/>
    <property type="match status" value="1"/>
</dbReference>
<feature type="domain" description="MurNAc-LAA" evidence="3">
    <location>
        <begin position="371"/>
        <end position="478"/>
    </location>
</feature>
<dbReference type="Pfam" id="PF01520">
    <property type="entry name" value="Amidase_3"/>
    <property type="match status" value="1"/>
</dbReference>
<dbReference type="InterPro" id="IPR021731">
    <property type="entry name" value="AMIN_dom"/>
</dbReference>
<comment type="caution">
    <text evidence="4">The sequence shown here is derived from an EMBL/GenBank/DDBJ whole genome shotgun (WGS) entry which is preliminary data.</text>
</comment>
<dbReference type="SMART" id="SM00646">
    <property type="entry name" value="Ami_3"/>
    <property type="match status" value="1"/>
</dbReference>
<dbReference type="InterPro" id="IPR002508">
    <property type="entry name" value="MurNAc-LAA_cat"/>
</dbReference>
<dbReference type="PANTHER" id="PTHR30404:SF0">
    <property type="entry name" value="N-ACETYLMURAMOYL-L-ALANINE AMIDASE AMIC"/>
    <property type="match status" value="1"/>
</dbReference>